<keyword evidence="2" id="KW-1185">Reference proteome</keyword>
<protein>
    <submittedName>
        <fullName evidence="1">Uncharacterized protein</fullName>
    </submittedName>
</protein>
<dbReference type="AlphaFoldDB" id="A0AAW1CGL8"/>
<evidence type="ECO:0000313" key="2">
    <source>
        <dbReference type="Proteomes" id="UP001461498"/>
    </source>
</evidence>
<comment type="caution">
    <text evidence="1">The sequence shown here is derived from an EMBL/GenBank/DDBJ whole genome shotgun (WGS) entry which is preliminary data.</text>
</comment>
<gene>
    <name evidence="1" type="ORF">O3M35_004240</name>
</gene>
<reference evidence="1 2" key="1">
    <citation type="submission" date="2022-12" db="EMBL/GenBank/DDBJ databases">
        <title>Chromosome-level genome assembly of true bugs.</title>
        <authorList>
            <person name="Ma L."/>
            <person name="Li H."/>
        </authorList>
    </citation>
    <scope>NUCLEOTIDE SEQUENCE [LARGE SCALE GENOMIC DNA]</scope>
    <source>
        <strain evidence="1">Lab_2022b</strain>
    </source>
</reference>
<dbReference type="Proteomes" id="UP001461498">
    <property type="component" value="Unassembled WGS sequence"/>
</dbReference>
<sequence length="146" mass="17216">MIPIDLQAQERRRVYLTKGELGVEVARKTARECTLERWAERWQGEHRGRWTARLIPDPVNYYERGHRDLNYYVTQFLTGHGYFLEYLHRMGKAENPGSFGEPIMTSWPILFSDRSSRKAERGRKEMEVGRLAPETEISMMLRSPGR</sequence>
<name>A0AAW1CGL8_9HEMI</name>
<evidence type="ECO:0000313" key="1">
    <source>
        <dbReference type="EMBL" id="KAK9497539.1"/>
    </source>
</evidence>
<accession>A0AAW1CGL8</accession>
<organism evidence="1 2">
    <name type="scientific">Rhynocoris fuscipes</name>
    <dbReference type="NCBI Taxonomy" id="488301"/>
    <lineage>
        <taxon>Eukaryota</taxon>
        <taxon>Metazoa</taxon>
        <taxon>Ecdysozoa</taxon>
        <taxon>Arthropoda</taxon>
        <taxon>Hexapoda</taxon>
        <taxon>Insecta</taxon>
        <taxon>Pterygota</taxon>
        <taxon>Neoptera</taxon>
        <taxon>Paraneoptera</taxon>
        <taxon>Hemiptera</taxon>
        <taxon>Heteroptera</taxon>
        <taxon>Panheteroptera</taxon>
        <taxon>Cimicomorpha</taxon>
        <taxon>Reduviidae</taxon>
        <taxon>Harpactorinae</taxon>
        <taxon>Harpactorini</taxon>
        <taxon>Rhynocoris</taxon>
    </lineage>
</organism>
<dbReference type="EMBL" id="JAPXFL010000014">
    <property type="protein sequence ID" value="KAK9497539.1"/>
    <property type="molecule type" value="Genomic_DNA"/>
</dbReference>
<proteinExistence type="predicted"/>